<accession>A0A6A5TSH2</accession>
<dbReference type="OrthoDB" id="4115389at2759"/>
<gene>
    <name evidence="5" type="ORF">CC80DRAFT_493744</name>
</gene>
<evidence type="ECO:0000259" key="4">
    <source>
        <dbReference type="Pfam" id="PF24962"/>
    </source>
</evidence>
<feature type="compositionally biased region" description="Basic residues" evidence="1">
    <location>
        <begin position="114"/>
        <end position="134"/>
    </location>
</feature>
<dbReference type="InterPro" id="IPR056669">
    <property type="entry name" value="DUF7767"/>
</dbReference>
<feature type="region of interest" description="Disordered" evidence="1">
    <location>
        <begin position="111"/>
        <end position="140"/>
    </location>
</feature>
<sequence>MVYNWDGKETECFRLYVQERKSLEEVIEYWEQKGFTPSKRAFQTQFKRWDFPSKQNPAHKNPVLTARIKELWEKNYTQKDMVETLQAEGHQINDRELMRVRLRFQWYMRESRPGTKRKGKSGNAKKKGQGKKAKIVPGNGLIDQLANAILQGESGSEEEESEESDEQEDTPREEATPTEEATPQQEVLDPEELLRRQLRQQQMQVESDEKWRTRKRRRRTRGWAGLPADAPGEPPRFPSETTIDESKAHLSLDNKLYKEMRDQFQAICEEQGVMKKTIAGPEKWAQLLQRLIGENDHLTTVFLQEPESLLQSDSLWRPKNSKLLSLDVICQDVTKRMRVMDSRMGLPEAKNALGLNPEQTRQVRSAFLAILNADRFTNRFEAGEEHWNALKQKWIQESEHLRHAMIPPGEQPDPQQAARSKAIEVLARDVMKRFRSQKDDSSKPKQVHQGPGPGPAAPSIPAPASTARKGRQSAINNPPPQSNTDLPTVSSAADFEIDPSLLLAASDASIFPQFHNSVSATQHEPRLHHPLNTFSNSNTHNTSQSYTPSKHVQSSFLPSGPLPIYFRLHPVSETPFPNKTVWLSVLSAGTFAEVKTLAMREHPGTVVIRLEGLIVHRGDAGDREVAIAIDDDGELRAFLGHVGSGKATFVVLLGLVGNAGAGGFM</sequence>
<feature type="region of interest" description="Disordered" evidence="1">
    <location>
        <begin position="434"/>
        <end position="488"/>
    </location>
</feature>
<evidence type="ECO:0000313" key="5">
    <source>
        <dbReference type="EMBL" id="KAF1954622.1"/>
    </source>
</evidence>
<dbReference type="Proteomes" id="UP000800035">
    <property type="component" value="Unassembled WGS sequence"/>
</dbReference>
<feature type="domain" description="Tri-helical" evidence="3">
    <location>
        <begin position="349"/>
        <end position="436"/>
    </location>
</feature>
<protein>
    <submittedName>
        <fullName evidence="5">Uncharacterized protein</fullName>
    </submittedName>
</protein>
<dbReference type="AlphaFoldDB" id="A0A6A5TSH2"/>
<dbReference type="InterPro" id="IPR025676">
    <property type="entry name" value="Clr5_dom"/>
</dbReference>
<name>A0A6A5TSH2_9PLEO</name>
<evidence type="ECO:0000259" key="3">
    <source>
        <dbReference type="Pfam" id="PF24465"/>
    </source>
</evidence>
<proteinExistence type="predicted"/>
<feature type="compositionally biased region" description="Pro residues" evidence="1">
    <location>
        <begin position="452"/>
        <end position="461"/>
    </location>
</feature>
<feature type="region of interest" description="Disordered" evidence="1">
    <location>
        <begin position="152"/>
        <end position="241"/>
    </location>
</feature>
<feature type="compositionally biased region" description="Acidic residues" evidence="1">
    <location>
        <begin position="155"/>
        <end position="168"/>
    </location>
</feature>
<feature type="compositionally biased region" description="Low complexity" evidence="1">
    <location>
        <begin position="532"/>
        <end position="547"/>
    </location>
</feature>
<evidence type="ECO:0000313" key="6">
    <source>
        <dbReference type="Proteomes" id="UP000800035"/>
    </source>
</evidence>
<organism evidence="5 6">
    <name type="scientific">Byssothecium circinans</name>
    <dbReference type="NCBI Taxonomy" id="147558"/>
    <lineage>
        <taxon>Eukaryota</taxon>
        <taxon>Fungi</taxon>
        <taxon>Dikarya</taxon>
        <taxon>Ascomycota</taxon>
        <taxon>Pezizomycotina</taxon>
        <taxon>Dothideomycetes</taxon>
        <taxon>Pleosporomycetidae</taxon>
        <taxon>Pleosporales</taxon>
        <taxon>Massarineae</taxon>
        <taxon>Massarinaceae</taxon>
        <taxon>Byssothecium</taxon>
    </lineage>
</organism>
<dbReference type="PANTHER" id="PTHR38788">
    <property type="entry name" value="CLR5 DOMAIN-CONTAINING PROTEIN"/>
    <property type="match status" value="1"/>
</dbReference>
<reference evidence="5" key="1">
    <citation type="journal article" date="2020" name="Stud. Mycol.">
        <title>101 Dothideomycetes genomes: a test case for predicting lifestyles and emergence of pathogens.</title>
        <authorList>
            <person name="Haridas S."/>
            <person name="Albert R."/>
            <person name="Binder M."/>
            <person name="Bloem J."/>
            <person name="Labutti K."/>
            <person name="Salamov A."/>
            <person name="Andreopoulos B."/>
            <person name="Baker S."/>
            <person name="Barry K."/>
            <person name="Bills G."/>
            <person name="Bluhm B."/>
            <person name="Cannon C."/>
            <person name="Castanera R."/>
            <person name="Culley D."/>
            <person name="Daum C."/>
            <person name="Ezra D."/>
            <person name="Gonzalez J."/>
            <person name="Henrissat B."/>
            <person name="Kuo A."/>
            <person name="Liang C."/>
            <person name="Lipzen A."/>
            <person name="Lutzoni F."/>
            <person name="Magnuson J."/>
            <person name="Mondo S."/>
            <person name="Nolan M."/>
            <person name="Ohm R."/>
            <person name="Pangilinan J."/>
            <person name="Park H.-J."/>
            <person name="Ramirez L."/>
            <person name="Alfaro M."/>
            <person name="Sun H."/>
            <person name="Tritt A."/>
            <person name="Yoshinaga Y."/>
            <person name="Zwiers L.-H."/>
            <person name="Turgeon B."/>
            <person name="Goodwin S."/>
            <person name="Spatafora J."/>
            <person name="Crous P."/>
            <person name="Grigoriev I."/>
        </authorList>
    </citation>
    <scope>NUCLEOTIDE SEQUENCE</scope>
    <source>
        <strain evidence="5">CBS 675.92</strain>
    </source>
</reference>
<feature type="domain" description="Tri-helical" evidence="3">
    <location>
        <begin position="246"/>
        <end position="339"/>
    </location>
</feature>
<feature type="region of interest" description="Disordered" evidence="1">
    <location>
        <begin position="528"/>
        <end position="553"/>
    </location>
</feature>
<feature type="domain" description="Clr5" evidence="2">
    <location>
        <begin position="1"/>
        <end position="52"/>
    </location>
</feature>
<feature type="compositionally biased region" description="Basic residues" evidence="1">
    <location>
        <begin position="212"/>
        <end position="221"/>
    </location>
</feature>
<dbReference type="Pfam" id="PF24962">
    <property type="entry name" value="DUF7767"/>
    <property type="match status" value="1"/>
</dbReference>
<dbReference type="PANTHER" id="PTHR38788:SF5">
    <property type="entry name" value="CLR5 DOMAIN-CONTAINING PROTEIN"/>
    <property type="match status" value="1"/>
</dbReference>
<dbReference type="Pfam" id="PF14420">
    <property type="entry name" value="Clr5"/>
    <property type="match status" value="1"/>
</dbReference>
<dbReference type="InterPro" id="IPR057940">
    <property type="entry name" value="Tri-helical_dom"/>
</dbReference>
<evidence type="ECO:0000259" key="2">
    <source>
        <dbReference type="Pfam" id="PF14420"/>
    </source>
</evidence>
<keyword evidence="6" id="KW-1185">Reference proteome</keyword>
<feature type="compositionally biased region" description="Basic and acidic residues" evidence="1">
    <location>
        <begin position="434"/>
        <end position="443"/>
    </location>
</feature>
<feature type="domain" description="DUF7767" evidence="4">
    <location>
        <begin position="559"/>
        <end position="653"/>
    </location>
</feature>
<dbReference type="EMBL" id="ML976998">
    <property type="protein sequence ID" value="KAF1954622.1"/>
    <property type="molecule type" value="Genomic_DNA"/>
</dbReference>
<dbReference type="Pfam" id="PF24465">
    <property type="entry name" value="Tri-helical"/>
    <property type="match status" value="2"/>
</dbReference>
<evidence type="ECO:0000256" key="1">
    <source>
        <dbReference type="SAM" id="MobiDB-lite"/>
    </source>
</evidence>